<accession>A0A6C0K9W8</accession>
<sequence length="508" mass="58807">MTDLLPTKKSNRVKGVVYYIKDGSRVKWDGTQARPVCDLCTTRPTFNSRGEKTARFCSQHKTEDMVDVINKRCELCDKSPTFNIRGEKTARFCAEHKTEGMVNVVSKRCEKCDKLPTFNIRGAKKARLCAKHKTKDMVNVVSKRCELCDKQPAFNIRGAKKARFCAKHKTEGMVDVKSNRCELCDKQPAFNIRGEKTARFCAKHKTKDMVNVVSKRCELCDKLPTFNIRGEKTARFCAKHKTEGMVNVRSNRCELCDTKPAFNIRGEKTARFCAKHKAEGMVNVVSKRCELCDKQPTFNIRGEKTARFCAEHKAEGMVNVVSKTCLHDWCDTQIHNPRYRGLCMRCFVYTYPNEPNARNYKTKETAVADYVRERYPDLRWVQDKRIDGGCSKRRPDMILDVGHQLVIIEIDENGHTTYDCSCERKRVNDILEDLGFRSVVFLRFNPDSYRDARKLIKSCWKKDGRGMLKVENEKRWSDRLNALGGQVDYWMKNTTDKLVETVELYYDR</sequence>
<dbReference type="SMART" id="SM01425">
    <property type="entry name" value="EsV_1_7"/>
    <property type="match status" value="8"/>
</dbReference>
<dbReference type="InterPro" id="IPR043822">
    <property type="entry name" value="EsV_1_7_cys"/>
</dbReference>
<protein>
    <recommendedName>
        <fullName evidence="2">Endonuclease</fullName>
    </recommendedName>
</protein>
<name>A0A6C0K9W8_9ZZZZ</name>
<evidence type="ECO:0008006" key="2">
    <source>
        <dbReference type="Google" id="ProtNLM"/>
    </source>
</evidence>
<dbReference type="AlphaFoldDB" id="A0A6C0K9W8"/>
<dbReference type="Gene3D" id="6.10.140.110">
    <property type="match status" value="4"/>
</dbReference>
<dbReference type="EMBL" id="MN740840">
    <property type="protein sequence ID" value="QHU14469.1"/>
    <property type="molecule type" value="Genomic_DNA"/>
</dbReference>
<proteinExistence type="predicted"/>
<reference evidence="1" key="1">
    <citation type="journal article" date="2020" name="Nature">
        <title>Giant virus diversity and host interactions through global metagenomics.</title>
        <authorList>
            <person name="Schulz F."/>
            <person name="Roux S."/>
            <person name="Paez-Espino D."/>
            <person name="Jungbluth S."/>
            <person name="Walsh D.A."/>
            <person name="Denef V.J."/>
            <person name="McMahon K.D."/>
            <person name="Konstantinidis K.T."/>
            <person name="Eloe-Fadrosh E.A."/>
            <person name="Kyrpides N.C."/>
            <person name="Woyke T."/>
        </authorList>
    </citation>
    <scope>NUCLEOTIDE SEQUENCE</scope>
    <source>
        <strain evidence="1">GVMAG-S-1102113-118</strain>
    </source>
</reference>
<evidence type="ECO:0000313" key="1">
    <source>
        <dbReference type="EMBL" id="QHU14469.1"/>
    </source>
</evidence>
<organism evidence="1">
    <name type="scientific">viral metagenome</name>
    <dbReference type="NCBI Taxonomy" id="1070528"/>
    <lineage>
        <taxon>unclassified sequences</taxon>
        <taxon>metagenomes</taxon>
        <taxon>organismal metagenomes</taxon>
    </lineage>
</organism>
<dbReference type="Pfam" id="PF19114">
    <property type="entry name" value="EsV_1_7_cys"/>
    <property type="match status" value="8"/>
</dbReference>